<reference evidence="1" key="1">
    <citation type="submission" date="2016-04" db="EMBL/GenBank/DDBJ databases">
        <authorList>
            <person name="Evans L.H."/>
            <person name="Alamgir A."/>
            <person name="Owens N."/>
            <person name="Weber N.D."/>
            <person name="Virtaneva K."/>
            <person name="Barbian K."/>
            <person name="Babar A."/>
            <person name="Rosenke K."/>
        </authorList>
    </citation>
    <scope>NUCLEOTIDE SEQUENCE</scope>
    <source>
        <strain evidence="1">92-2</strain>
    </source>
</reference>
<evidence type="ECO:0008006" key="2">
    <source>
        <dbReference type="Google" id="ProtNLM"/>
    </source>
</evidence>
<protein>
    <recommendedName>
        <fullName evidence="2">Antibiotic biosynthesis monooxygenase</fullName>
    </recommendedName>
</protein>
<gene>
    <name evidence="1" type="ORF">KM92DES2_11567</name>
</gene>
<dbReference type="AlphaFoldDB" id="A0A212JQX3"/>
<accession>A0A212JQX3</accession>
<name>A0A212JQX3_9BACT</name>
<evidence type="ECO:0000313" key="1">
    <source>
        <dbReference type="EMBL" id="SBW01849.1"/>
    </source>
</evidence>
<sequence length="103" mass="11855">MIVRTWHGCVPVVMGDAFAGHLRKTGEDHAKSVHGNLGVAVKRMTFRGWEHFFFATWWDSLEAIKAFAGENYQLAVHYPDDERFELVADPYVFHHEVDQITPL</sequence>
<dbReference type="EMBL" id="FLUP01000001">
    <property type="protein sequence ID" value="SBW01849.1"/>
    <property type="molecule type" value="Genomic_DNA"/>
</dbReference>
<proteinExistence type="predicted"/>
<dbReference type="RefSeq" id="WP_227118117.1">
    <property type="nucleotide sequence ID" value="NZ_LT598928.1"/>
</dbReference>
<organism evidence="1">
    <name type="scientific">uncultured Desulfovibrio sp</name>
    <dbReference type="NCBI Taxonomy" id="167968"/>
    <lineage>
        <taxon>Bacteria</taxon>
        <taxon>Pseudomonadati</taxon>
        <taxon>Thermodesulfobacteriota</taxon>
        <taxon>Desulfovibrionia</taxon>
        <taxon>Desulfovibrionales</taxon>
        <taxon>Desulfovibrionaceae</taxon>
        <taxon>Desulfovibrio</taxon>
        <taxon>environmental samples</taxon>
    </lineage>
</organism>